<dbReference type="AlphaFoldDB" id="A0A7E4W5Y3"/>
<reference evidence="3" key="1">
    <citation type="journal article" date="2013" name="Genetics">
        <title>The draft genome and transcriptome of Panagrellus redivivus are shaped by the harsh demands of a free-living lifestyle.</title>
        <authorList>
            <person name="Srinivasan J."/>
            <person name="Dillman A.R."/>
            <person name="Macchietto M.G."/>
            <person name="Heikkinen L."/>
            <person name="Lakso M."/>
            <person name="Fracchia K.M."/>
            <person name="Antoshechkin I."/>
            <person name="Mortazavi A."/>
            <person name="Wong G."/>
            <person name="Sternberg P.W."/>
        </authorList>
    </citation>
    <scope>NUCLEOTIDE SEQUENCE [LARGE SCALE GENOMIC DNA]</scope>
    <source>
        <strain evidence="3">MT8872</strain>
    </source>
</reference>
<feature type="region of interest" description="Disordered" evidence="1">
    <location>
        <begin position="90"/>
        <end position="109"/>
    </location>
</feature>
<accession>A0A7E4W5Y3</accession>
<organism evidence="3 4">
    <name type="scientific">Panagrellus redivivus</name>
    <name type="common">Microworm</name>
    <dbReference type="NCBI Taxonomy" id="6233"/>
    <lineage>
        <taxon>Eukaryota</taxon>
        <taxon>Metazoa</taxon>
        <taxon>Ecdysozoa</taxon>
        <taxon>Nematoda</taxon>
        <taxon>Chromadorea</taxon>
        <taxon>Rhabditida</taxon>
        <taxon>Tylenchina</taxon>
        <taxon>Panagrolaimomorpha</taxon>
        <taxon>Panagrolaimoidea</taxon>
        <taxon>Panagrolaimidae</taxon>
        <taxon>Panagrellus</taxon>
    </lineage>
</organism>
<dbReference type="Proteomes" id="UP000492821">
    <property type="component" value="Unassembled WGS sequence"/>
</dbReference>
<evidence type="ECO:0000256" key="1">
    <source>
        <dbReference type="SAM" id="MobiDB-lite"/>
    </source>
</evidence>
<evidence type="ECO:0000313" key="3">
    <source>
        <dbReference type="Proteomes" id="UP000492821"/>
    </source>
</evidence>
<evidence type="ECO:0000256" key="2">
    <source>
        <dbReference type="SAM" id="Phobius"/>
    </source>
</evidence>
<keyword evidence="2" id="KW-0472">Membrane</keyword>
<protein>
    <submittedName>
        <fullName evidence="4">Innexin</fullName>
    </submittedName>
</protein>
<name>A0A7E4W5Y3_PANRE</name>
<proteinExistence type="predicted"/>
<keyword evidence="2" id="KW-0812">Transmembrane</keyword>
<reference evidence="4" key="2">
    <citation type="submission" date="2020-10" db="UniProtKB">
        <authorList>
            <consortium name="WormBaseParasite"/>
        </authorList>
    </citation>
    <scope>IDENTIFICATION</scope>
</reference>
<keyword evidence="3" id="KW-1185">Reference proteome</keyword>
<dbReference type="WBParaSite" id="Pan_g6762.t1">
    <property type="protein sequence ID" value="Pan_g6762.t1"/>
    <property type="gene ID" value="Pan_g6762"/>
</dbReference>
<evidence type="ECO:0000313" key="4">
    <source>
        <dbReference type="WBParaSite" id="Pan_g6762.t1"/>
    </source>
</evidence>
<feature type="transmembrane region" description="Helical" evidence="2">
    <location>
        <begin position="45"/>
        <end position="62"/>
    </location>
</feature>
<keyword evidence="2" id="KW-1133">Transmembrane helix</keyword>
<sequence length="109" mass="12230">MSGLNFIQDVYEGGLDDKCIVHFIDGMRKTMIVLCTANSKFFADFYYLFMSVYFAGVLLVHYDSPQFCETARIPAEFNMPQSADARIAVKLPRTSEDDPPARASTTMPA</sequence>